<dbReference type="Proteomes" id="UP000276133">
    <property type="component" value="Unassembled WGS sequence"/>
</dbReference>
<comment type="caution">
    <text evidence="2">The sequence shown here is derived from an EMBL/GenBank/DDBJ whole genome shotgun (WGS) entry which is preliminary data.</text>
</comment>
<evidence type="ECO:0000313" key="2">
    <source>
        <dbReference type="EMBL" id="RMZ97814.1"/>
    </source>
</evidence>
<organism evidence="2 3">
    <name type="scientific">Brachionus plicatilis</name>
    <name type="common">Marine rotifer</name>
    <name type="synonym">Brachionus muelleri</name>
    <dbReference type="NCBI Taxonomy" id="10195"/>
    <lineage>
        <taxon>Eukaryota</taxon>
        <taxon>Metazoa</taxon>
        <taxon>Spiralia</taxon>
        <taxon>Gnathifera</taxon>
        <taxon>Rotifera</taxon>
        <taxon>Eurotatoria</taxon>
        <taxon>Monogononta</taxon>
        <taxon>Pseudotrocha</taxon>
        <taxon>Ploima</taxon>
        <taxon>Brachionidae</taxon>
        <taxon>Brachionus</taxon>
    </lineage>
</organism>
<accession>A0A3M7PGH4</accession>
<name>A0A3M7PGH4_BRAPC</name>
<dbReference type="AlphaFoldDB" id="A0A3M7PGH4"/>
<feature type="compositionally biased region" description="Polar residues" evidence="1">
    <location>
        <begin position="7"/>
        <end position="26"/>
    </location>
</feature>
<dbReference type="EMBL" id="REGN01011159">
    <property type="protein sequence ID" value="RMZ97814.1"/>
    <property type="molecule type" value="Genomic_DNA"/>
</dbReference>
<evidence type="ECO:0000313" key="3">
    <source>
        <dbReference type="Proteomes" id="UP000276133"/>
    </source>
</evidence>
<sequence length="133" mass="15359">MELLKLNKNSSKPEAGSNSRLNAKSSHSPMTISAVVKTFISPNTCPPRTWPFLVESEMCRWWPPMQERTKFTSFSSCPPKAMRTVAFVRLPTQVIIKADLRPFCLTKLSNSWFKSWLGLKRKAYTFNRKQVKF</sequence>
<keyword evidence="3" id="KW-1185">Reference proteome</keyword>
<feature type="region of interest" description="Disordered" evidence="1">
    <location>
        <begin position="1"/>
        <end position="26"/>
    </location>
</feature>
<protein>
    <submittedName>
        <fullName evidence="2">Uncharacterized protein</fullName>
    </submittedName>
</protein>
<reference evidence="2 3" key="1">
    <citation type="journal article" date="2018" name="Sci. Rep.">
        <title>Genomic signatures of local adaptation to the degree of environmental predictability in rotifers.</title>
        <authorList>
            <person name="Franch-Gras L."/>
            <person name="Hahn C."/>
            <person name="Garcia-Roger E.M."/>
            <person name="Carmona M.J."/>
            <person name="Serra M."/>
            <person name="Gomez A."/>
        </authorList>
    </citation>
    <scope>NUCLEOTIDE SEQUENCE [LARGE SCALE GENOMIC DNA]</scope>
    <source>
        <strain evidence="2">HYR1</strain>
    </source>
</reference>
<gene>
    <name evidence="2" type="ORF">BpHYR1_029757</name>
</gene>
<proteinExistence type="predicted"/>
<evidence type="ECO:0000256" key="1">
    <source>
        <dbReference type="SAM" id="MobiDB-lite"/>
    </source>
</evidence>